<reference evidence="2 3" key="1">
    <citation type="submission" date="2020-08" db="EMBL/GenBank/DDBJ databases">
        <title>Cohnella phylogeny.</title>
        <authorList>
            <person name="Dunlap C."/>
        </authorList>
    </citation>
    <scope>NUCLEOTIDE SEQUENCE [LARGE SCALE GENOMIC DNA]</scope>
    <source>
        <strain evidence="2 3">DSM 25241</strain>
    </source>
</reference>
<evidence type="ECO:0000313" key="2">
    <source>
        <dbReference type="EMBL" id="MBB6634428.1"/>
    </source>
</evidence>
<dbReference type="Proteomes" id="UP000535838">
    <property type="component" value="Unassembled WGS sequence"/>
</dbReference>
<accession>A0A841SW67</accession>
<dbReference type="AlphaFoldDB" id="A0A841SW67"/>
<keyword evidence="1" id="KW-0732">Signal</keyword>
<organism evidence="2 3">
    <name type="scientific">Cohnella thailandensis</name>
    <dbReference type="NCBI Taxonomy" id="557557"/>
    <lineage>
        <taxon>Bacteria</taxon>
        <taxon>Bacillati</taxon>
        <taxon>Bacillota</taxon>
        <taxon>Bacilli</taxon>
        <taxon>Bacillales</taxon>
        <taxon>Paenibacillaceae</taxon>
        <taxon>Cohnella</taxon>
    </lineage>
</organism>
<feature type="signal peptide" evidence="1">
    <location>
        <begin position="1"/>
        <end position="22"/>
    </location>
</feature>
<name>A0A841SW67_9BACL</name>
<comment type="caution">
    <text evidence="2">The sequence shown here is derived from an EMBL/GenBank/DDBJ whole genome shotgun (WGS) entry which is preliminary data.</text>
</comment>
<dbReference type="RefSeq" id="WP_185119628.1">
    <property type="nucleotide sequence ID" value="NZ_JACJVQ010000006.1"/>
</dbReference>
<keyword evidence="3" id="KW-1185">Reference proteome</keyword>
<dbReference type="EMBL" id="JACJVQ010000006">
    <property type="protein sequence ID" value="MBB6634428.1"/>
    <property type="molecule type" value="Genomic_DNA"/>
</dbReference>
<protein>
    <submittedName>
        <fullName evidence="2">Uncharacterized protein</fullName>
    </submittedName>
</protein>
<dbReference type="PROSITE" id="PS51257">
    <property type="entry name" value="PROKAR_LIPOPROTEIN"/>
    <property type="match status" value="1"/>
</dbReference>
<feature type="chain" id="PRO_5033050607" evidence="1">
    <location>
        <begin position="23"/>
        <end position="86"/>
    </location>
</feature>
<proteinExistence type="predicted"/>
<evidence type="ECO:0000313" key="3">
    <source>
        <dbReference type="Proteomes" id="UP000535838"/>
    </source>
</evidence>
<evidence type="ECO:0000256" key="1">
    <source>
        <dbReference type="SAM" id="SignalP"/>
    </source>
</evidence>
<sequence length="86" mass="9652">MRLLIQLIFVFALAGCASRSDSAEPVARAVLEKYEQGGRYYVSVTGPSDSIIQVEVEEAEWEEIKKGGTVFFDEDWDVTAIDGYER</sequence>
<gene>
    <name evidence="2" type="ORF">H7B67_09915</name>
</gene>